<sequence>MDGERSSRFDLLNDYVYRTQQEIGATAAAVYIIQKDKVVNEWYSGRHSASPTARRVDEASQFNVASVRKTYLALAISLMMEKGLIGGIDDEIIIYLRDCGESAEGVTLRHLLTHTHGLVWKDGMLAKEFKAGEGWAYRNTGIDLLFRLVHVLTGMTLSEWLEQELFIPYRFDETGWRTKPHEHMIYNYYENDPNWVGPNDSPAGDQSNLFVSARELAKWGYLHLKRGRLNGVQAIPEAVFARVVEHQSPPAHAQEEPRQGMLWWLQHYTPLNQLGERLPSDSYQVLGLTGCACLVIPRYNAVVVRMYNQLTNEAGYDYLSDIREFGNFAGDLLAEG</sequence>
<evidence type="ECO:0000313" key="3">
    <source>
        <dbReference type="Proteomes" id="UP001229346"/>
    </source>
</evidence>
<evidence type="ECO:0000259" key="1">
    <source>
        <dbReference type="Pfam" id="PF00144"/>
    </source>
</evidence>
<name>A0ABT9TXJ7_PAEHA</name>
<dbReference type="SUPFAM" id="SSF56601">
    <property type="entry name" value="beta-lactamase/transpeptidase-like"/>
    <property type="match status" value="1"/>
</dbReference>
<dbReference type="Pfam" id="PF00144">
    <property type="entry name" value="Beta-lactamase"/>
    <property type="match status" value="1"/>
</dbReference>
<dbReference type="PANTHER" id="PTHR43283">
    <property type="entry name" value="BETA-LACTAMASE-RELATED"/>
    <property type="match status" value="1"/>
</dbReference>
<dbReference type="InterPro" id="IPR001466">
    <property type="entry name" value="Beta-lactam-related"/>
</dbReference>
<feature type="domain" description="Beta-lactamase-related" evidence="1">
    <location>
        <begin position="21"/>
        <end position="314"/>
    </location>
</feature>
<accession>A0ABT9TXJ7</accession>
<gene>
    <name evidence="2" type="ORF">J2T15_000591</name>
</gene>
<dbReference type="InterPro" id="IPR050789">
    <property type="entry name" value="Diverse_Enzym_Activities"/>
</dbReference>
<proteinExistence type="predicted"/>
<dbReference type="InterPro" id="IPR012338">
    <property type="entry name" value="Beta-lactam/transpept-like"/>
</dbReference>
<dbReference type="PANTHER" id="PTHR43283:SF7">
    <property type="entry name" value="BETA-LACTAMASE-RELATED DOMAIN-CONTAINING PROTEIN"/>
    <property type="match status" value="1"/>
</dbReference>
<dbReference type="EMBL" id="JAUSSU010000001">
    <property type="protein sequence ID" value="MDQ0111175.1"/>
    <property type="molecule type" value="Genomic_DNA"/>
</dbReference>
<keyword evidence="3" id="KW-1185">Reference proteome</keyword>
<protein>
    <submittedName>
        <fullName evidence="2">CubicO group peptidase (Beta-lactamase class C family)</fullName>
    </submittedName>
</protein>
<evidence type="ECO:0000313" key="2">
    <source>
        <dbReference type="EMBL" id="MDQ0111175.1"/>
    </source>
</evidence>
<comment type="caution">
    <text evidence="2">The sequence shown here is derived from an EMBL/GenBank/DDBJ whole genome shotgun (WGS) entry which is preliminary data.</text>
</comment>
<organism evidence="2 3">
    <name type="scientific">Paenibacillus harenae</name>
    <dbReference type="NCBI Taxonomy" id="306543"/>
    <lineage>
        <taxon>Bacteria</taxon>
        <taxon>Bacillati</taxon>
        <taxon>Bacillota</taxon>
        <taxon>Bacilli</taxon>
        <taxon>Bacillales</taxon>
        <taxon>Paenibacillaceae</taxon>
        <taxon>Paenibacillus</taxon>
    </lineage>
</organism>
<dbReference type="Gene3D" id="3.40.710.10">
    <property type="entry name" value="DD-peptidase/beta-lactamase superfamily"/>
    <property type="match status" value="1"/>
</dbReference>
<reference evidence="2 3" key="1">
    <citation type="submission" date="2023-07" db="EMBL/GenBank/DDBJ databases">
        <title>Sorghum-associated microbial communities from plants grown in Nebraska, USA.</title>
        <authorList>
            <person name="Schachtman D."/>
        </authorList>
    </citation>
    <scope>NUCLEOTIDE SEQUENCE [LARGE SCALE GENOMIC DNA]</scope>
    <source>
        <strain evidence="2 3">CC482</strain>
    </source>
</reference>
<dbReference type="Proteomes" id="UP001229346">
    <property type="component" value="Unassembled WGS sequence"/>
</dbReference>